<sequence length="786" mass="84495">MRKRLFLMLFAWINIGIFTMNLNAFSGSGNGDEDSPYLITSATELNEIRNNPEAHYKLMNNIDLTDWITENSSIEGWEPINEFKGVLDGNGFVISGLWIERPETEKIGFFGSVAGAIIKRTGIVIPDNKKIVGKKYVGGLVGQTPYTTTEISIDECFVTGGTIESKDQAAGGILGYTSTNSVTVNIRNCYTANSTVISVDGAGGIVGTAYRNINIENCYSTNTIISANNDKASGGIAGGFNDAKDSYTIKNSIALNPSIASSKSAGRIIGWVKDGSKTKLSNNYAFDDMLVDGKILSGEATDNNGLDKSKEELNEISAYTSLGWNFDVKGGIWAMGNGKYSLPVLKNVSLEMQPTITPDHLYVEVNPDDGFSGSGNGDENSPYLITSATELNEIRNNLEAHYKLMNNIDLTDWITENSPIEGWVPINGFSGSLDGNGFIIYGVWIDRPAINNVGLFGSITGGVIKRTGIIIPDDKKIEGNNNVGGFVGHTPYTTTEISIDECFVTGGTIEAKGSAAGGILGYTSTNSTTVNIRNCYVANTTVLGADGAGGLVGTAYRSINVENCYSTGVVKSTNNDKSAGGLVGGTNDQGENYTIKNSIALNPEIFSSKSAGRIVGWIKNSAKTTLSNNYAFEEMLVDGKTLSGEITDNNGLNKSKEEVNDVSTYLSLGWNFDEDGIWIMGNGKYTLPILKNVLAEQQPAVMPKHLEMNETVGVLTEKENKLSIYPSVTEGEIFITNKALSSIVSVYDFSGRIVMQSDKSMLNLSSLANGIYLVKVENKIIKVVKK</sequence>
<gene>
    <name evidence="3" type="ORF">Cop2CBH44_06530</name>
</gene>
<dbReference type="AlphaFoldDB" id="A0A7G1HS41"/>
<dbReference type="RefSeq" id="WP_200755541.1">
    <property type="nucleotide sequence ID" value="NZ_AP023322.1"/>
</dbReference>
<dbReference type="Pfam" id="PF18962">
    <property type="entry name" value="Por_Secre_tail"/>
    <property type="match status" value="1"/>
</dbReference>
<dbReference type="EMBL" id="AP023322">
    <property type="protein sequence ID" value="BCI62300.1"/>
    <property type="molecule type" value="Genomic_DNA"/>
</dbReference>
<evidence type="ECO:0000313" key="3">
    <source>
        <dbReference type="EMBL" id="BCI62300.1"/>
    </source>
</evidence>
<dbReference type="InterPro" id="IPR026444">
    <property type="entry name" value="Secre_tail"/>
</dbReference>
<evidence type="ECO:0000259" key="2">
    <source>
        <dbReference type="Pfam" id="PF18962"/>
    </source>
</evidence>
<reference evidence="4" key="1">
    <citation type="submission" date="2020-07" db="EMBL/GenBank/DDBJ databases">
        <title>Complete genome sequencing of Coprobacter sp. strain 2CBH44.</title>
        <authorList>
            <person name="Sakamoto M."/>
            <person name="Murakami T."/>
            <person name="Mori H."/>
        </authorList>
    </citation>
    <scope>NUCLEOTIDE SEQUENCE [LARGE SCALE GENOMIC DNA]</scope>
    <source>
        <strain evidence="4">2CBH44</strain>
    </source>
</reference>
<evidence type="ECO:0000259" key="1">
    <source>
        <dbReference type="Pfam" id="PF07581"/>
    </source>
</evidence>
<accession>A0A7G1HS41</accession>
<organism evidence="3 4">
    <name type="scientific">Coprobacter secundus subsp. similis</name>
    <dbReference type="NCBI Taxonomy" id="2751153"/>
    <lineage>
        <taxon>Bacteria</taxon>
        <taxon>Pseudomonadati</taxon>
        <taxon>Bacteroidota</taxon>
        <taxon>Bacteroidia</taxon>
        <taxon>Bacteroidales</taxon>
        <taxon>Barnesiellaceae</taxon>
        <taxon>Coprobacter</taxon>
    </lineage>
</organism>
<keyword evidence="4" id="KW-1185">Reference proteome</keyword>
<dbReference type="Proteomes" id="UP000594042">
    <property type="component" value="Chromosome"/>
</dbReference>
<dbReference type="NCBIfam" id="TIGR04183">
    <property type="entry name" value="Por_Secre_tail"/>
    <property type="match status" value="1"/>
</dbReference>
<dbReference type="Gene3D" id="2.160.20.110">
    <property type="match status" value="2"/>
</dbReference>
<protein>
    <submittedName>
        <fullName evidence="3">Uncharacterized protein</fullName>
    </submittedName>
</protein>
<dbReference type="InterPro" id="IPR011493">
    <property type="entry name" value="GLUG"/>
</dbReference>
<proteinExistence type="predicted"/>
<dbReference type="KEGG" id="copr:Cop2CBH44_06530"/>
<feature type="domain" description="Secretion system C-terminal sorting" evidence="2">
    <location>
        <begin position="724"/>
        <end position="786"/>
    </location>
</feature>
<feature type="domain" description="GLUG" evidence="1">
    <location>
        <begin position="202"/>
        <end position="225"/>
    </location>
</feature>
<dbReference type="Pfam" id="PF07581">
    <property type="entry name" value="Glug"/>
    <property type="match status" value="1"/>
</dbReference>
<name>A0A7G1HS41_9BACT</name>
<evidence type="ECO:0000313" key="4">
    <source>
        <dbReference type="Proteomes" id="UP000594042"/>
    </source>
</evidence>